<evidence type="ECO:0000256" key="1">
    <source>
        <dbReference type="ARBA" id="ARBA00022512"/>
    </source>
</evidence>
<name>A0ABU3U1A1_9FIRM</name>
<dbReference type="NCBIfam" id="NF033902">
    <property type="entry name" value="iso_D2_wall_anc"/>
    <property type="match status" value="1"/>
</dbReference>
<dbReference type="InterPro" id="IPR048052">
    <property type="entry name" value="FM1-like"/>
</dbReference>
<dbReference type="EMBL" id="JAWHPR010000006">
    <property type="protein sequence ID" value="MDU8689280.1"/>
    <property type="molecule type" value="Genomic_DNA"/>
</dbReference>
<accession>A0ABU3U1A1</accession>
<feature type="signal peptide" evidence="6">
    <location>
        <begin position="1"/>
        <end position="27"/>
    </location>
</feature>
<gene>
    <name evidence="9" type="ORF">RX402_11100</name>
</gene>
<comment type="caution">
    <text evidence="9">The sequence shown here is derived from an EMBL/GenBank/DDBJ whole genome shotgun (WGS) entry which is preliminary data.</text>
</comment>
<feature type="transmembrane region" description="Helical" evidence="5">
    <location>
        <begin position="451"/>
        <end position="470"/>
    </location>
</feature>
<evidence type="ECO:0000256" key="5">
    <source>
        <dbReference type="SAM" id="Phobius"/>
    </source>
</evidence>
<evidence type="ECO:0000259" key="8">
    <source>
        <dbReference type="Pfam" id="PF17802"/>
    </source>
</evidence>
<dbReference type="InterPro" id="IPR026466">
    <property type="entry name" value="Fim_isopep_form_D2_dom"/>
</dbReference>
<reference evidence="9 10" key="1">
    <citation type="submission" date="2023-10" db="EMBL/GenBank/DDBJ databases">
        <title>Host Genetic Regulation of Human Gut Microbial Structural Variation.</title>
        <authorList>
            <person name="Harmsen H.J.M."/>
        </authorList>
    </citation>
    <scope>NUCLEOTIDE SEQUENCE [LARGE SCALE GENOMIC DNA]</scope>
    <source>
        <strain evidence="9 10">HTF-F</strain>
    </source>
</reference>
<keyword evidence="5" id="KW-1133">Transmembrane helix</keyword>
<evidence type="ECO:0000256" key="6">
    <source>
        <dbReference type="SAM" id="SignalP"/>
    </source>
</evidence>
<organism evidence="9 10">
    <name type="scientific">Faecalibacterium wellingii</name>
    <dbReference type="NCBI Taxonomy" id="2929491"/>
    <lineage>
        <taxon>Bacteria</taxon>
        <taxon>Bacillati</taxon>
        <taxon>Bacillota</taxon>
        <taxon>Clostridia</taxon>
        <taxon>Eubacteriales</taxon>
        <taxon>Oscillospiraceae</taxon>
        <taxon>Faecalibacterium</taxon>
    </lineage>
</organism>
<feature type="chain" id="PRO_5045843617" evidence="6">
    <location>
        <begin position="28"/>
        <end position="477"/>
    </location>
</feature>
<keyword evidence="1" id="KW-0134">Cell wall</keyword>
<dbReference type="Gene3D" id="2.60.40.740">
    <property type="match status" value="1"/>
</dbReference>
<keyword evidence="3 6" id="KW-0732">Signal</keyword>
<feature type="domain" description="Gram-positive cocci surface proteins LPxTG" evidence="7">
    <location>
        <begin position="436"/>
        <end position="476"/>
    </location>
</feature>
<keyword evidence="4" id="KW-0572">Peptidoglycan-anchor</keyword>
<dbReference type="InterPro" id="IPR013783">
    <property type="entry name" value="Ig-like_fold"/>
</dbReference>
<evidence type="ECO:0000313" key="10">
    <source>
        <dbReference type="Proteomes" id="UP001263246"/>
    </source>
</evidence>
<dbReference type="InterPro" id="IPR041033">
    <property type="entry name" value="SpaA_PFL_dom_1"/>
</dbReference>
<dbReference type="Pfam" id="PF00746">
    <property type="entry name" value="Gram_pos_anchor"/>
    <property type="match status" value="1"/>
</dbReference>
<keyword evidence="5" id="KW-0812">Transmembrane</keyword>
<dbReference type="Pfam" id="PF17802">
    <property type="entry name" value="SpaA"/>
    <property type="match status" value="1"/>
</dbReference>
<evidence type="ECO:0000313" key="9">
    <source>
        <dbReference type="EMBL" id="MDU8689280.1"/>
    </source>
</evidence>
<dbReference type="InterPro" id="IPR019931">
    <property type="entry name" value="LPXTG_anchor"/>
</dbReference>
<dbReference type="Proteomes" id="UP001263246">
    <property type="component" value="Unassembled WGS sequence"/>
</dbReference>
<protein>
    <submittedName>
        <fullName evidence="9">SpaH/EbpB family LPXTG-anchored major pilin</fullName>
    </submittedName>
</protein>
<dbReference type="NCBIfam" id="TIGR01167">
    <property type="entry name" value="LPXTG_anchor"/>
    <property type="match status" value="1"/>
</dbReference>
<evidence type="ECO:0000256" key="3">
    <source>
        <dbReference type="ARBA" id="ARBA00022729"/>
    </source>
</evidence>
<dbReference type="RefSeq" id="WP_249238171.1">
    <property type="nucleotide sequence ID" value="NZ_CP094473.1"/>
</dbReference>
<keyword evidence="5" id="KW-0472">Membrane</keyword>
<evidence type="ECO:0000256" key="2">
    <source>
        <dbReference type="ARBA" id="ARBA00022525"/>
    </source>
</evidence>
<keyword evidence="10" id="KW-1185">Reference proteome</keyword>
<proteinExistence type="predicted"/>
<keyword evidence="2" id="KW-0964">Secreted</keyword>
<sequence>MKKTFKKLMAALLAVALLCAMAVPAFAADAPGSITINNAVSGKTYNVYRILDIATHNDGYTGIVYKTNDKWSNFINSADVKSKYFTAVGNDGVITVKDGLNADDAKALAVSAKAWLGAHTDITADATAITATSSTVNFTNLELGYYLVVSSGWDEAVEVVCSLDTTKPDVEINEKNGKPTIDKKIVENSNTVENNTAGIGDYVQFQITVNVIDGQPSNYVIHDKMSAGLTFVNNTEHPVVVKVGSRTLNTTEYGFIDPIIDGCAFELKINDGILKSNDVVTVTYYGQITSSAVINGDNTNEAKLTYGTNGYSTWEKTTTKVFGFKVFKHAGTDKENLLPGAEFRLYKTVNGKNYYAQFDANGLLTSWTTDAAAAGVTMTSNDKAELVLNGLDAGTYYLEETKAPDGYNKLTAPVTVTISKEGVVSPAENGTVYVSNNTGATLPSTGGMGTTLFYVIGGGLMVAAVVLLVTKKRMENK</sequence>
<evidence type="ECO:0000256" key="4">
    <source>
        <dbReference type="ARBA" id="ARBA00023088"/>
    </source>
</evidence>
<dbReference type="NCBIfam" id="TIGR04226">
    <property type="entry name" value="RrgB_K2N_iso_D2"/>
    <property type="match status" value="1"/>
</dbReference>
<feature type="domain" description="SpaA-like prealbumin fold" evidence="8">
    <location>
        <begin position="332"/>
        <end position="423"/>
    </location>
</feature>
<dbReference type="Gene3D" id="2.60.40.10">
    <property type="entry name" value="Immunoglobulins"/>
    <property type="match status" value="1"/>
</dbReference>
<evidence type="ECO:0000259" key="7">
    <source>
        <dbReference type="Pfam" id="PF00746"/>
    </source>
</evidence>